<dbReference type="SMART" id="SM00054">
    <property type="entry name" value="EFh"/>
    <property type="match status" value="2"/>
</dbReference>
<keyword evidence="2" id="KW-0863">Zinc-finger</keyword>
<feature type="domain" description="CCHC-type" evidence="4">
    <location>
        <begin position="567"/>
        <end position="580"/>
    </location>
</feature>
<dbReference type="CDD" id="cd00118">
    <property type="entry name" value="LysM"/>
    <property type="match status" value="1"/>
</dbReference>
<evidence type="ECO:0000259" key="5">
    <source>
        <dbReference type="PROSITE" id="PS50222"/>
    </source>
</evidence>
<dbReference type="InterPro" id="IPR002048">
    <property type="entry name" value="EF_hand_dom"/>
</dbReference>
<evidence type="ECO:0000256" key="1">
    <source>
        <dbReference type="ARBA" id="ARBA00022837"/>
    </source>
</evidence>
<dbReference type="InterPro" id="IPR011992">
    <property type="entry name" value="EF-hand-dom_pair"/>
</dbReference>
<dbReference type="PROSITE" id="PS50222">
    <property type="entry name" value="EF_HAND_2"/>
    <property type="match status" value="2"/>
</dbReference>
<dbReference type="InterPro" id="IPR036779">
    <property type="entry name" value="LysM_dom_sf"/>
</dbReference>
<dbReference type="Gene3D" id="3.10.350.10">
    <property type="entry name" value="LysM domain"/>
    <property type="match status" value="1"/>
</dbReference>
<evidence type="ECO:0000313" key="7">
    <source>
        <dbReference type="EMBL" id="GMH89995.1"/>
    </source>
</evidence>
<dbReference type="SUPFAM" id="SSF47473">
    <property type="entry name" value="EF-hand"/>
    <property type="match status" value="1"/>
</dbReference>
<dbReference type="GO" id="GO:0005509">
    <property type="term" value="F:calcium ion binding"/>
    <property type="evidence" value="ECO:0007669"/>
    <property type="project" value="InterPro"/>
</dbReference>
<dbReference type="AlphaFoldDB" id="A0A9W7BPJ9"/>
<keyword evidence="3" id="KW-0175">Coiled coil</keyword>
<feature type="domain" description="EF-hand" evidence="5">
    <location>
        <begin position="759"/>
        <end position="794"/>
    </location>
</feature>
<dbReference type="Gene3D" id="1.10.238.10">
    <property type="entry name" value="EF-hand"/>
    <property type="match status" value="1"/>
</dbReference>
<dbReference type="EMBL" id="BLQM01000440">
    <property type="protein sequence ID" value="GMH89995.1"/>
    <property type="molecule type" value="Genomic_DNA"/>
</dbReference>
<dbReference type="Pfam" id="PF01476">
    <property type="entry name" value="LysM"/>
    <property type="match status" value="1"/>
</dbReference>
<dbReference type="Pfam" id="PF13499">
    <property type="entry name" value="EF-hand_7"/>
    <property type="match status" value="1"/>
</dbReference>
<dbReference type="GO" id="GO:0008270">
    <property type="term" value="F:zinc ion binding"/>
    <property type="evidence" value="ECO:0007669"/>
    <property type="project" value="UniProtKB-KW"/>
</dbReference>
<feature type="coiled-coil region" evidence="3">
    <location>
        <begin position="429"/>
        <end position="501"/>
    </location>
</feature>
<evidence type="ECO:0000259" key="6">
    <source>
        <dbReference type="PROSITE" id="PS51782"/>
    </source>
</evidence>
<dbReference type="PROSITE" id="PS00018">
    <property type="entry name" value="EF_HAND_1"/>
    <property type="match status" value="1"/>
</dbReference>
<feature type="domain" description="EF-hand" evidence="5">
    <location>
        <begin position="729"/>
        <end position="758"/>
    </location>
</feature>
<comment type="caution">
    <text evidence="7">The sequence shown here is derived from an EMBL/GenBank/DDBJ whole genome shotgun (WGS) entry which is preliminary data.</text>
</comment>
<organism evidence="7 8">
    <name type="scientific">Triparma laevis f. inornata</name>
    <dbReference type="NCBI Taxonomy" id="1714386"/>
    <lineage>
        <taxon>Eukaryota</taxon>
        <taxon>Sar</taxon>
        <taxon>Stramenopiles</taxon>
        <taxon>Ochrophyta</taxon>
        <taxon>Bolidophyceae</taxon>
        <taxon>Parmales</taxon>
        <taxon>Triparmaceae</taxon>
        <taxon>Triparma</taxon>
    </lineage>
</organism>
<proteinExistence type="predicted"/>
<keyword evidence="2" id="KW-0862">Zinc</keyword>
<reference evidence="8" key="1">
    <citation type="journal article" date="2023" name="Commun. Biol.">
        <title>Genome analysis of Parmales, the sister group of diatoms, reveals the evolutionary specialization of diatoms from phago-mixotrophs to photoautotrophs.</title>
        <authorList>
            <person name="Ban H."/>
            <person name="Sato S."/>
            <person name="Yoshikawa S."/>
            <person name="Yamada K."/>
            <person name="Nakamura Y."/>
            <person name="Ichinomiya M."/>
            <person name="Sato N."/>
            <person name="Blanc-Mathieu R."/>
            <person name="Endo H."/>
            <person name="Kuwata A."/>
            <person name="Ogata H."/>
        </authorList>
    </citation>
    <scope>NUCLEOTIDE SEQUENCE [LARGE SCALE GENOMIC DNA]</scope>
</reference>
<dbReference type="InterPro" id="IPR018392">
    <property type="entry name" value="LysM"/>
</dbReference>
<evidence type="ECO:0008006" key="9">
    <source>
        <dbReference type="Google" id="ProtNLM"/>
    </source>
</evidence>
<keyword evidence="2" id="KW-0479">Metal-binding</keyword>
<protein>
    <recommendedName>
        <fullName evidence="9">Calmodulin</fullName>
    </recommendedName>
</protein>
<dbReference type="Proteomes" id="UP001162640">
    <property type="component" value="Unassembled WGS sequence"/>
</dbReference>
<feature type="domain" description="LysM" evidence="6">
    <location>
        <begin position="588"/>
        <end position="633"/>
    </location>
</feature>
<evidence type="ECO:0000313" key="8">
    <source>
        <dbReference type="Proteomes" id="UP001162640"/>
    </source>
</evidence>
<evidence type="ECO:0000259" key="4">
    <source>
        <dbReference type="PROSITE" id="PS50158"/>
    </source>
</evidence>
<dbReference type="PROSITE" id="PS50158">
    <property type="entry name" value="ZF_CCHC"/>
    <property type="match status" value="1"/>
</dbReference>
<dbReference type="SUPFAM" id="SSF54106">
    <property type="entry name" value="LysM domain"/>
    <property type="match status" value="1"/>
</dbReference>
<dbReference type="InterPro" id="IPR001878">
    <property type="entry name" value="Znf_CCHC"/>
</dbReference>
<name>A0A9W7BPJ9_9STRA</name>
<dbReference type="PROSITE" id="PS51782">
    <property type="entry name" value="LYSM"/>
    <property type="match status" value="1"/>
</dbReference>
<dbReference type="CDD" id="cd00051">
    <property type="entry name" value="EFh"/>
    <property type="match status" value="1"/>
</dbReference>
<dbReference type="GO" id="GO:0003676">
    <property type="term" value="F:nucleic acid binding"/>
    <property type="evidence" value="ECO:0007669"/>
    <property type="project" value="InterPro"/>
</dbReference>
<evidence type="ECO:0000256" key="2">
    <source>
        <dbReference type="PROSITE-ProRule" id="PRU00047"/>
    </source>
</evidence>
<dbReference type="Gene3D" id="2.20.70.10">
    <property type="match status" value="1"/>
</dbReference>
<gene>
    <name evidence="7" type="ORF">TL16_g11632</name>
</gene>
<sequence length="1117" mass="132582">MPTLQSPPHVTLPQLSSETIRKPVTTVDEFPNPLVESRKLPPWGKELSTEFRRSRMNQPSLMSKTGYTATHYVPKVTEHTVSDLQMLSLLKDPIPRETRMLKKWKEAFYLYDAICQPQYRSGSFENALWGLTVKEIGKQVFVQAIISEFKFDRKLRMEEHLERLYENFENADTDTVDYRLIQCTYLNITLYRIILDNPRHLFFLMYDIFCEPFSDTVLRSDVLNLISLSSSSDEEFAATRSRLNDALTEMAPTRGLKPNFKLVEKGMLKEVFEVHPGIMLSFKDQCWARLHEEQRLHILGKKEDQSAKGFEYQDFKFKARQALKLWTRALLAKSFRTWDEYKEESLRIKSQRLWMLYRSAKRRLRQWRVMTELALAKRERVKIARAMGKLIIKRARFLRWARLVITTRRMLRACHRYDNKFKTCWLAFKKEIKQRIIEKNKELDMVDRQKWLSDMMGDADEELKRLTKEKEAAMLAKQIALEEEEARERIRNRNLNNARKKAERGAGDRMVRDIQREERRKRVEAEKQLIYDEWADEWDGENKDRKTFNPTRTKYRKKHNDTSGLECWRCGREGHFYKTCYFLDHIHGIHVYESAKETLEDIANKYKITVRQLEKWNHIESHKDLVVGQNVRIVDIDDGNWHASQQKPPGENWTWDMVEVCRSRVSNWLNSKDKDAKEKTTKAFKNLRREFYMPPTIENTYREAQLNSECNIALATIDGIMFNKGILGRELFEKFDESGDGYITYEEFQAGIDAFGLNIEHSWIRTIVKTIDKEGDGYIGVEELQEAMEKTYEFNGVQGSQWKMYVSIAHQILVFHNVVTDQMVFEHDMTNKILKDIVQANFIAEKEVAERNHILDLKQKDLVDRKEYYAATKLQFFYWKWTALRDMAKQRWKLEQLELSIMRKKEKKFALLWQTAWRKFLAKKSSWFRVQLHYQKMVDMEAGGVLCYFNHLTGDKTFEKPKLFFLLLNRQFGEDLDEPLPWSIQYDSEGYQYWYNMITKEKIVGKRYDDGFGEIIEEPAKKPAGYPICLSCNIELAWKVCKQCDYSYCFHCFRNNHNYVGADRHSWTIQEPIHCTLCKKNVASKRAKGKEFCQKCFDRLEKSGVFRGKAVGKIEDV</sequence>
<keyword evidence="1" id="KW-0106">Calcium</keyword>
<accession>A0A9W7BPJ9</accession>
<evidence type="ECO:0000256" key="3">
    <source>
        <dbReference type="SAM" id="Coils"/>
    </source>
</evidence>
<dbReference type="InterPro" id="IPR018247">
    <property type="entry name" value="EF_Hand_1_Ca_BS"/>
</dbReference>